<protein>
    <submittedName>
        <fullName evidence="2">Lipid kinase</fullName>
    </submittedName>
</protein>
<gene>
    <name evidence="2" type="ORF">NMK_2490</name>
</gene>
<proteinExistence type="predicted"/>
<organism evidence="2 3">
    <name type="scientific">Novimethylophilus kurashikiensis</name>
    <dbReference type="NCBI Taxonomy" id="1825523"/>
    <lineage>
        <taxon>Bacteria</taxon>
        <taxon>Pseudomonadati</taxon>
        <taxon>Pseudomonadota</taxon>
        <taxon>Betaproteobacteria</taxon>
        <taxon>Nitrosomonadales</taxon>
        <taxon>Methylophilaceae</taxon>
        <taxon>Novimethylophilus</taxon>
    </lineage>
</organism>
<dbReference type="Proteomes" id="UP000245081">
    <property type="component" value="Unassembled WGS sequence"/>
</dbReference>
<keyword evidence="2" id="KW-0418">Kinase</keyword>
<sequence>MTKLSLVICLVSITLTGCNNVEKLTYNNLPEALADCSFFSLEGAYGHSMKVARCPNSTTSTEYPNGNATGNAMLRDGGQPGDAPAVLSYHGHSYIRVDVLNQKLISKQPK</sequence>
<dbReference type="AlphaFoldDB" id="A0A2R5FAP3"/>
<accession>A0A2R5FAP3</accession>
<evidence type="ECO:0000313" key="3">
    <source>
        <dbReference type="Proteomes" id="UP000245081"/>
    </source>
</evidence>
<comment type="caution">
    <text evidence="2">The sequence shown here is derived from an EMBL/GenBank/DDBJ whole genome shotgun (WGS) entry which is preliminary data.</text>
</comment>
<feature type="compositionally biased region" description="Polar residues" evidence="1">
    <location>
        <begin position="56"/>
        <end position="70"/>
    </location>
</feature>
<reference evidence="2 3" key="1">
    <citation type="journal article" date="2018" name="Environ. Microbiol.">
        <title>Isolation and genomic characterization of Novimethylophilus kurashikiensis gen. nov. sp. nov., a new lanthanide-dependent methylotrophic species of Methylophilaceae.</title>
        <authorList>
            <person name="Lv H."/>
            <person name="Sahin N."/>
            <person name="Tani A."/>
        </authorList>
    </citation>
    <scope>NUCLEOTIDE SEQUENCE [LARGE SCALE GENOMIC DNA]</scope>
    <source>
        <strain evidence="2 3">La2-4</strain>
    </source>
</reference>
<dbReference type="InterPro" id="IPR032618">
    <property type="entry name" value="DUF4884"/>
</dbReference>
<dbReference type="RefSeq" id="WP_109016072.1">
    <property type="nucleotide sequence ID" value="NZ_BDOQ01000010.1"/>
</dbReference>
<dbReference type="Pfam" id="PF16225">
    <property type="entry name" value="DUF4884"/>
    <property type="match status" value="1"/>
</dbReference>
<dbReference type="EMBL" id="BDOQ01000010">
    <property type="protein sequence ID" value="GBG14889.1"/>
    <property type="molecule type" value="Genomic_DNA"/>
</dbReference>
<evidence type="ECO:0000256" key="1">
    <source>
        <dbReference type="SAM" id="MobiDB-lite"/>
    </source>
</evidence>
<keyword evidence="2" id="KW-0808">Transferase</keyword>
<dbReference type="GO" id="GO:0016301">
    <property type="term" value="F:kinase activity"/>
    <property type="evidence" value="ECO:0007669"/>
    <property type="project" value="UniProtKB-KW"/>
</dbReference>
<name>A0A2R5FAP3_9PROT</name>
<keyword evidence="3" id="KW-1185">Reference proteome</keyword>
<evidence type="ECO:0000313" key="2">
    <source>
        <dbReference type="EMBL" id="GBG14889.1"/>
    </source>
</evidence>
<dbReference type="PROSITE" id="PS51257">
    <property type="entry name" value="PROKAR_LIPOPROTEIN"/>
    <property type="match status" value="1"/>
</dbReference>
<feature type="region of interest" description="Disordered" evidence="1">
    <location>
        <begin position="56"/>
        <end position="77"/>
    </location>
</feature>